<evidence type="ECO:0000313" key="1">
    <source>
        <dbReference type="EMBL" id="KAA0257064.1"/>
    </source>
</evidence>
<dbReference type="RefSeq" id="WP_149267209.1">
    <property type="nucleotide sequence ID" value="NZ_VFJB01000009.1"/>
</dbReference>
<dbReference type="NCBIfam" id="NF045727">
    <property type="entry name" value="GSU3529_fam"/>
    <property type="match status" value="1"/>
</dbReference>
<name>A0A5A8F3K2_9BACT</name>
<dbReference type="AlphaFoldDB" id="A0A5A8F3K2"/>
<accession>A0A5A8F3K2</accession>
<organism evidence="1 2">
    <name type="scientific">Deferribacter autotrophicus</name>
    <dbReference type="NCBI Taxonomy" id="500465"/>
    <lineage>
        <taxon>Bacteria</taxon>
        <taxon>Pseudomonadati</taxon>
        <taxon>Deferribacterota</taxon>
        <taxon>Deferribacteres</taxon>
        <taxon>Deferribacterales</taxon>
        <taxon>Deferribacteraceae</taxon>
        <taxon>Deferribacter</taxon>
    </lineage>
</organism>
<dbReference type="EMBL" id="VFJB01000009">
    <property type="protein sequence ID" value="KAA0257064.1"/>
    <property type="molecule type" value="Genomic_DNA"/>
</dbReference>
<dbReference type="OrthoDB" id="9813688at2"/>
<protein>
    <submittedName>
        <fullName evidence="1">Uncharacterized protein</fullName>
    </submittedName>
</protein>
<reference evidence="1 2" key="1">
    <citation type="submission" date="2019-06" db="EMBL/GenBank/DDBJ databases">
        <title>Genomic insights into carbon and energy metabolism of Deferribacter autotrophicus revealed new metabolic traits in the phylum Deferribacteres.</title>
        <authorList>
            <person name="Slobodkin A.I."/>
            <person name="Slobodkina G.B."/>
            <person name="Allioux M."/>
            <person name="Alain K."/>
            <person name="Jebbar M."/>
            <person name="Shadrin V."/>
            <person name="Kublanov I.V."/>
            <person name="Toshchakov S.V."/>
            <person name="Bonch-Osmolovskaya E.A."/>
        </authorList>
    </citation>
    <scope>NUCLEOTIDE SEQUENCE [LARGE SCALE GENOMIC DNA]</scope>
    <source>
        <strain evidence="1 2">SL50</strain>
    </source>
</reference>
<keyword evidence="2" id="KW-1185">Reference proteome</keyword>
<proteinExistence type="predicted"/>
<dbReference type="Proteomes" id="UP000322876">
    <property type="component" value="Unassembled WGS sequence"/>
</dbReference>
<comment type="caution">
    <text evidence="1">The sequence shown here is derived from an EMBL/GenBank/DDBJ whole genome shotgun (WGS) entry which is preliminary data.</text>
</comment>
<sequence>MKEKLDKLKYLAKLQNTESDLPNYLLDKILKIEKVNNEKLLDALIEYVENFNPEAGLGCFSDGYSAKDIEEMLKKL</sequence>
<evidence type="ECO:0000313" key="2">
    <source>
        <dbReference type="Proteomes" id="UP000322876"/>
    </source>
</evidence>
<gene>
    <name evidence="1" type="ORF">FHQ18_10875</name>
</gene>